<evidence type="ECO:0000259" key="1">
    <source>
        <dbReference type="Pfam" id="PF13349"/>
    </source>
</evidence>
<organism evidence="2 3">
    <name type="scientific">Bacillus gobiensis</name>
    <dbReference type="NCBI Taxonomy" id="1441095"/>
    <lineage>
        <taxon>Bacteria</taxon>
        <taxon>Bacillati</taxon>
        <taxon>Bacillota</taxon>
        <taxon>Bacilli</taxon>
        <taxon>Bacillales</taxon>
        <taxon>Bacillaceae</taxon>
        <taxon>Bacillus</taxon>
    </lineage>
</organism>
<feature type="domain" description="DUF4097" evidence="1">
    <location>
        <begin position="46"/>
        <end position="287"/>
    </location>
</feature>
<accession>A0A0M5JJ33</accession>
<dbReference type="PANTHER" id="PTHR34094:SF1">
    <property type="entry name" value="PROTEIN FAM185A"/>
    <property type="match status" value="1"/>
</dbReference>
<dbReference type="InterPro" id="IPR025164">
    <property type="entry name" value="Toastrack_DUF4097"/>
</dbReference>
<sequence>MKKLVGNLMILFGILLLVFLVFRDGFFFLISPGESNTTASADVSDIDEIEVSSRSTNVDIVGEERDDIYAELHGGKNISLDASESGGKLSLNVKHKGLSFFSFFQDHKLVVHVPAEYKENLSADLTSGNLRLSADHQLSLDQLSLETSSGNIKVDEVDAKELNVKGTSGNIGLSDINASNSTLRTTSGNIEIENLTGKIHSKLTSGNVTVSLNELTNDLQFQLTSGELSLSLPEDADIALEANTTSGDISHSFDFDKIESDENKLKASKGKANHNVSISVTSGDVEIDGQ</sequence>
<evidence type="ECO:0000313" key="3">
    <source>
        <dbReference type="Proteomes" id="UP000067625"/>
    </source>
</evidence>
<reference evidence="2 3" key="2">
    <citation type="journal article" date="2016" name="Int. J. Syst. Evol. Microbiol.">
        <title>Bacillus gobiensis sp. nov., isolated from a soil sample.</title>
        <authorList>
            <person name="Liu B."/>
            <person name="Liu G.H."/>
            <person name="Cetin S."/>
            <person name="Schumann P."/>
            <person name="Pan Z.Z."/>
            <person name="Chen Q.Q."/>
        </authorList>
    </citation>
    <scope>NUCLEOTIDE SEQUENCE [LARGE SCALE GENOMIC DNA]</scope>
    <source>
        <strain evidence="2 3">FJAT-4402</strain>
    </source>
</reference>
<dbReference type="RefSeq" id="WP_053604104.1">
    <property type="nucleotide sequence ID" value="NZ_CP012600.1"/>
</dbReference>
<keyword evidence="3" id="KW-1185">Reference proteome</keyword>
<dbReference type="Proteomes" id="UP000067625">
    <property type="component" value="Chromosome"/>
</dbReference>
<reference evidence="3" key="1">
    <citation type="submission" date="2015-08" db="EMBL/GenBank/DDBJ databases">
        <title>Genome sequencing project for genomic taxonomy and phylogenomics of Bacillus-like bacteria.</title>
        <authorList>
            <person name="Liu B."/>
            <person name="Wang J."/>
            <person name="Zhu Y."/>
            <person name="Liu G."/>
            <person name="Chen Q."/>
            <person name="Chen Z."/>
            <person name="Lan J."/>
            <person name="Che J."/>
            <person name="Ge C."/>
            <person name="Shi H."/>
            <person name="Pan Z."/>
            <person name="Liu X."/>
        </authorList>
    </citation>
    <scope>NUCLEOTIDE SEQUENCE [LARGE SCALE GENOMIC DNA]</scope>
    <source>
        <strain evidence="3">FJAT-4402</strain>
    </source>
</reference>
<dbReference type="AlphaFoldDB" id="A0A0M5JJ33"/>
<dbReference type="STRING" id="1441095.AM592_12555"/>
<name>A0A0M5JJ33_9BACI</name>
<evidence type="ECO:0000313" key="2">
    <source>
        <dbReference type="EMBL" id="ALC82319.1"/>
    </source>
</evidence>
<dbReference type="EMBL" id="CP012600">
    <property type="protein sequence ID" value="ALC82319.1"/>
    <property type="molecule type" value="Genomic_DNA"/>
</dbReference>
<proteinExistence type="predicted"/>
<dbReference type="PANTHER" id="PTHR34094">
    <property type="match status" value="1"/>
</dbReference>
<gene>
    <name evidence="2" type="ORF">AM592_12555</name>
</gene>
<dbReference type="PATRIC" id="fig|1441095.3.peg.2754"/>
<dbReference type="OrthoDB" id="9804829at2"/>
<protein>
    <recommendedName>
        <fullName evidence="1">DUF4097 domain-containing protein</fullName>
    </recommendedName>
</protein>
<dbReference type="Pfam" id="PF13349">
    <property type="entry name" value="DUF4097"/>
    <property type="match status" value="1"/>
</dbReference>